<keyword evidence="3" id="KW-0677">Repeat</keyword>
<dbReference type="PANTHER" id="PTHR23055">
    <property type="entry name" value="CALCIUM BINDING PROTEINS"/>
    <property type="match status" value="1"/>
</dbReference>
<evidence type="ECO:0000256" key="4">
    <source>
        <dbReference type="ARBA" id="ARBA00022837"/>
    </source>
</evidence>
<proteinExistence type="inferred from homology"/>
<reference evidence="6" key="1">
    <citation type="submission" date="2021-02" db="EMBL/GenBank/DDBJ databases">
        <authorList>
            <person name="Nowell W R."/>
        </authorList>
    </citation>
    <scope>NUCLEOTIDE SEQUENCE</scope>
</reference>
<keyword evidence="2" id="KW-0479">Metal-binding</keyword>
<dbReference type="InterPro" id="IPR018247">
    <property type="entry name" value="EF_Hand_1_Ca_BS"/>
</dbReference>
<dbReference type="EMBL" id="CAJNOO010001241">
    <property type="protein sequence ID" value="CAF1120688.1"/>
    <property type="molecule type" value="Genomic_DNA"/>
</dbReference>
<evidence type="ECO:0000259" key="5">
    <source>
        <dbReference type="PROSITE" id="PS50222"/>
    </source>
</evidence>
<dbReference type="PRINTS" id="PR00450">
    <property type="entry name" value="RECOVERIN"/>
</dbReference>
<keyword evidence="4" id="KW-0106">Calcium</keyword>
<organism evidence="6 7">
    <name type="scientific">Rotaria sordida</name>
    <dbReference type="NCBI Taxonomy" id="392033"/>
    <lineage>
        <taxon>Eukaryota</taxon>
        <taxon>Metazoa</taxon>
        <taxon>Spiralia</taxon>
        <taxon>Gnathifera</taxon>
        <taxon>Rotifera</taxon>
        <taxon>Eurotatoria</taxon>
        <taxon>Bdelloidea</taxon>
        <taxon>Philodinida</taxon>
        <taxon>Philodinidae</taxon>
        <taxon>Rotaria</taxon>
    </lineage>
</organism>
<dbReference type="SUPFAM" id="SSF47473">
    <property type="entry name" value="EF-hand"/>
    <property type="match status" value="1"/>
</dbReference>
<dbReference type="PANTHER" id="PTHR23055:SF69">
    <property type="entry name" value="NEURONAL CALCIUM SENSOR 2"/>
    <property type="match status" value="1"/>
</dbReference>
<evidence type="ECO:0000256" key="3">
    <source>
        <dbReference type="ARBA" id="ARBA00022737"/>
    </source>
</evidence>
<evidence type="ECO:0000256" key="2">
    <source>
        <dbReference type="ARBA" id="ARBA00022723"/>
    </source>
</evidence>
<comment type="similarity">
    <text evidence="1">Belongs to the recoverin family.</text>
</comment>
<dbReference type="InterPro" id="IPR028846">
    <property type="entry name" value="Recoverin"/>
</dbReference>
<gene>
    <name evidence="6" type="ORF">RFH988_LOCUS20333</name>
</gene>
<evidence type="ECO:0000313" key="6">
    <source>
        <dbReference type="EMBL" id="CAF1120688.1"/>
    </source>
</evidence>
<dbReference type="PROSITE" id="PS00018">
    <property type="entry name" value="EF_HAND_1"/>
    <property type="match status" value="2"/>
</dbReference>
<evidence type="ECO:0000313" key="7">
    <source>
        <dbReference type="Proteomes" id="UP000663882"/>
    </source>
</evidence>
<dbReference type="FunFam" id="1.10.238.10:FF:000009">
    <property type="entry name" value="Visinin-like protein 1"/>
    <property type="match status" value="1"/>
</dbReference>
<feature type="domain" description="EF-hand" evidence="5">
    <location>
        <begin position="66"/>
        <end position="101"/>
    </location>
</feature>
<dbReference type="PROSITE" id="PS50222">
    <property type="entry name" value="EF_HAND_2"/>
    <property type="match status" value="3"/>
</dbReference>
<feature type="domain" description="EF-hand" evidence="5">
    <location>
        <begin position="148"/>
        <end position="183"/>
    </location>
</feature>
<dbReference type="Proteomes" id="UP000663882">
    <property type="component" value="Unassembled WGS sequence"/>
</dbReference>
<sequence length="191" mass="22058">MGNKEGKSTESTELTPKHIAFLKANTNYSEQEIRNWHAKFIDDCPNGKLSKRQFSRLYRQFYEDGEGDKYCKHAFDMFDTDGNGSIDFDEFLIALSVPTQANLEDRLNVIFDMYDMSNDGHIDQRQLTKWITAMYDLAGETDRKGDKDPKRRAAEIMRSLDINGDRKLSKEEFIAGCKNDSHIRKLLAPET</sequence>
<dbReference type="InterPro" id="IPR002048">
    <property type="entry name" value="EF_hand_dom"/>
</dbReference>
<dbReference type="CDD" id="cd00051">
    <property type="entry name" value="EFh"/>
    <property type="match status" value="1"/>
</dbReference>
<dbReference type="AlphaFoldDB" id="A0A814QKE3"/>
<dbReference type="SMART" id="SM00054">
    <property type="entry name" value="EFh"/>
    <property type="match status" value="3"/>
</dbReference>
<comment type="caution">
    <text evidence="6">The sequence shown here is derived from an EMBL/GenBank/DDBJ whole genome shotgun (WGS) entry which is preliminary data.</text>
</comment>
<dbReference type="Gene3D" id="1.10.238.10">
    <property type="entry name" value="EF-hand"/>
    <property type="match status" value="1"/>
</dbReference>
<dbReference type="OrthoDB" id="191686at2759"/>
<protein>
    <recommendedName>
        <fullName evidence="5">EF-hand domain-containing protein</fullName>
    </recommendedName>
</protein>
<feature type="domain" description="EF-hand" evidence="5">
    <location>
        <begin position="102"/>
        <end position="137"/>
    </location>
</feature>
<dbReference type="GO" id="GO:0005509">
    <property type="term" value="F:calcium ion binding"/>
    <property type="evidence" value="ECO:0007669"/>
    <property type="project" value="InterPro"/>
</dbReference>
<dbReference type="Pfam" id="PF13499">
    <property type="entry name" value="EF-hand_7"/>
    <property type="match status" value="2"/>
</dbReference>
<dbReference type="InterPro" id="IPR011992">
    <property type="entry name" value="EF-hand-dom_pair"/>
</dbReference>
<evidence type="ECO:0000256" key="1">
    <source>
        <dbReference type="ARBA" id="ARBA00006049"/>
    </source>
</evidence>
<name>A0A814QKE3_9BILA</name>
<accession>A0A814QKE3</accession>